<comment type="similarity">
    <text evidence="2">Belongs to the class-I pyridoxal-phosphate-dependent aminotransferase family.</text>
</comment>
<dbReference type="Gene3D" id="3.90.1150.10">
    <property type="entry name" value="Aspartate Aminotransferase, domain 1"/>
    <property type="match status" value="1"/>
</dbReference>
<dbReference type="InterPro" id="IPR050859">
    <property type="entry name" value="Class-I_PLP-dep_aminotransf"/>
</dbReference>
<evidence type="ECO:0000256" key="2">
    <source>
        <dbReference type="ARBA" id="ARBA00007441"/>
    </source>
</evidence>
<dbReference type="Gene3D" id="3.40.640.10">
    <property type="entry name" value="Type I PLP-dependent aspartate aminotransferase-like (Major domain)"/>
    <property type="match status" value="1"/>
</dbReference>
<dbReference type="PANTHER" id="PTHR42790:SF19">
    <property type="entry name" value="KYNURENINE_ALPHA-AMINOADIPATE AMINOTRANSFERASE, MITOCHONDRIAL"/>
    <property type="match status" value="1"/>
</dbReference>
<evidence type="ECO:0000259" key="7">
    <source>
        <dbReference type="Pfam" id="PF00155"/>
    </source>
</evidence>
<sequence length="432" mass="48271">MAIQSCNQINKKINISMKFNNQSRKECINMTYQFSTRVPASDEDPVGNILKVAGSPDIISFAGGLPAPELFPVDALKKVTNEVYDESGRQALQYSAAIGDPALRTQIVKRMAKQGVNTAIDNVMISTGSQQSIDLTAKMFINPGDTVIVEKPTYLCALDVFRSYGAHIVGVEMDEDGMKMDDLKKAVAENPNTKFIYTIPNFQNPTGRTMSAERRRRMIQIADQYDIMILEDDPYGAIRFAGDDIAPIKFYDDQNRVIYLSTFSKILAPGLRLGWIVAETSLMKKFTLMKQSADVHSDNLTQHIVAKFMAEYDIEDHINKIKRVYRKRENVMMAAIEADFPKGVNYSHPEGGLFIWVEVPGNIDTQELFNTCIKHNVAFVPGEPFYPDAVTPGTFRLNFSNMSEEQIKTGIKRLGSAIKETISESVSEVSGN</sequence>
<evidence type="ECO:0000256" key="4">
    <source>
        <dbReference type="ARBA" id="ARBA00022576"/>
    </source>
</evidence>
<evidence type="ECO:0000256" key="6">
    <source>
        <dbReference type="ARBA" id="ARBA00022898"/>
    </source>
</evidence>
<keyword evidence="6" id="KW-0663">Pyridoxal phosphate</keyword>
<dbReference type="Pfam" id="PF00155">
    <property type="entry name" value="Aminotran_1_2"/>
    <property type="match status" value="1"/>
</dbReference>
<dbReference type="FunFam" id="3.40.640.10:FF:000053">
    <property type="entry name" value="Aminotransferase, class I"/>
    <property type="match status" value="1"/>
</dbReference>
<comment type="subunit">
    <text evidence="3">Homodimer.</text>
</comment>
<dbReference type="CDD" id="cd00609">
    <property type="entry name" value="AAT_like"/>
    <property type="match status" value="1"/>
</dbReference>
<protein>
    <submittedName>
        <fullName evidence="8">Aminotransferase, class I II</fullName>
    </submittedName>
</protein>
<reference evidence="8 9" key="1">
    <citation type="journal article" date="2015" name="Genome Announc.">
        <title>Expanding the biotechnology potential of lactobacilli through comparative genomics of 213 strains and associated genera.</title>
        <authorList>
            <person name="Sun Z."/>
            <person name="Harris H.M."/>
            <person name="McCann A."/>
            <person name="Guo C."/>
            <person name="Argimon S."/>
            <person name="Zhang W."/>
            <person name="Yang X."/>
            <person name="Jeffery I.B."/>
            <person name="Cooney J.C."/>
            <person name="Kagawa T.F."/>
            <person name="Liu W."/>
            <person name="Song Y."/>
            <person name="Salvetti E."/>
            <person name="Wrobel A."/>
            <person name="Rasinkangas P."/>
            <person name="Parkhill J."/>
            <person name="Rea M.C."/>
            <person name="O'Sullivan O."/>
            <person name="Ritari J."/>
            <person name="Douillard F.P."/>
            <person name="Paul Ross R."/>
            <person name="Yang R."/>
            <person name="Briner A.E."/>
            <person name="Felis G.E."/>
            <person name="de Vos W.M."/>
            <person name="Barrangou R."/>
            <person name="Klaenhammer T.R."/>
            <person name="Caufield P.W."/>
            <person name="Cui Y."/>
            <person name="Zhang H."/>
            <person name="O'Toole P.W."/>
        </authorList>
    </citation>
    <scope>NUCLEOTIDE SEQUENCE [LARGE SCALE GENOMIC DNA]</scope>
    <source>
        <strain evidence="8 9">DSM 18390</strain>
    </source>
</reference>
<dbReference type="InterPro" id="IPR015424">
    <property type="entry name" value="PyrdxlP-dep_Trfase"/>
</dbReference>
<gene>
    <name evidence="8" type="ORF">FD47_GL000925</name>
</gene>
<evidence type="ECO:0000256" key="1">
    <source>
        <dbReference type="ARBA" id="ARBA00001933"/>
    </source>
</evidence>
<dbReference type="PATRIC" id="fig|1423786.4.peg.977"/>
<dbReference type="InterPro" id="IPR004839">
    <property type="entry name" value="Aminotransferase_I/II_large"/>
</dbReference>
<proteinExistence type="inferred from homology"/>
<evidence type="ECO:0000256" key="5">
    <source>
        <dbReference type="ARBA" id="ARBA00022679"/>
    </source>
</evidence>
<dbReference type="SUPFAM" id="SSF53383">
    <property type="entry name" value="PLP-dependent transferases"/>
    <property type="match status" value="1"/>
</dbReference>
<accession>A0A0R1YUD2</accession>
<keyword evidence="4 8" id="KW-0032">Aminotransferase</keyword>
<comment type="caution">
    <text evidence="8">The sequence shown here is derived from an EMBL/GenBank/DDBJ whole genome shotgun (WGS) entry which is preliminary data.</text>
</comment>
<dbReference type="PANTHER" id="PTHR42790">
    <property type="entry name" value="AMINOTRANSFERASE"/>
    <property type="match status" value="1"/>
</dbReference>
<dbReference type="InterPro" id="IPR015421">
    <property type="entry name" value="PyrdxlP-dep_Trfase_major"/>
</dbReference>
<feature type="domain" description="Aminotransferase class I/classII large" evidence="7">
    <location>
        <begin position="72"/>
        <end position="414"/>
    </location>
</feature>
<evidence type="ECO:0000313" key="8">
    <source>
        <dbReference type="EMBL" id="KRM45738.1"/>
    </source>
</evidence>
<organism evidence="8 9">
    <name type="scientific">Lentilactobacillus parafarraginis DSM 18390 = JCM 14109</name>
    <dbReference type="NCBI Taxonomy" id="1423786"/>
    <lineage>
        <taxon>Bacteria</taxon>
        <taxon>Bacillati</taxon>
        <taxon>Bacillota</taxon>
        <taxon>Bacilli</taxon>
        <taxon>Lactobacillales</taxon>
        <taxon>Lactobacillaceae</taxon>
        <taxon>Lentilactobacillus</taxon>
    </lineage>
</organism>
<dbReference type="GO" id="GO:1901605">
    <property type="term" value="P:alpha-amino acid metabolic process"/>
    <property type="evidence" value="ECO:0007669"/>
    <property type="project" value="TreeGrafter"/>
</dbReference>
<dbReference type="GO" id="GO:0030170">
    <property type="term" value="F:pyridoxal phosphate binding"/>
    <property type="evidence" value="ECO:0007669"/>
    <property type="project" value="InterPro"/>
</dbReference>
<dbReference type="InterPro" id="IPR015422">
    <property type="entry name" value="PyrdxlP-dep_Trfase_small"/>
</dbReference>
<name>A0A0R1YUD2_9LACO</name>
<dbReference type="EMBL" id="AZFZ01000002">
    <property type="protein sequence ID" value="KRM45738.1"/>
    <property type="molecule type" value="Genomic_DNA"/>
</dbReference>
<dbReference type="AlphaFoldDB" id="A0A0R1YUD2"/>
<dbReference type="Proteomes" id="UP000051010">
    <property type="component" value="Unassembled WGS sequence"/>
</dbReference>
<evidence type="ECO:0000256" key="3">
    <source>
        <dbReference type="ARBA" id="ARBA00011738"/>
    </source>
</evidence>
<dbReference type="GO" id="GO:0008483">
    <property type="term" value="F:transaminase activity"/>
    <property type="evidence" value="ECO:0007669"/>
    <property type="project" value="UniProtKB-KW"/>
</dbReference>
<comment type="cofactor">
    <cofactor evidence="1">
        <name>pyridoxal 5'-phosphate</name>
        <dbReference type="ChEBI" id="CHEBI:597326"/>
    </cofactor>
</comment>
<keyword evidence="5 8" id="KW-0808">Transferase</keyword>
<evidence type="ECO:0000313" key="9">
    <source>
        <dbReference type="Proteomes" id="UP000051010"/>
    </source>
</evidence>